<dbReference type="PANTHER" id="PTHR22911">
    <property type="entry name" value="ACYL-MALONYL CONDENSING ENZYME-RELATED"/>
    <property type="match status" value="1"/>
</dbReference>
<reference evidence="3 4" key="1">
    <citation type="submission" date="2014-06" db="EMBL/GenBank/DDBJ databases">
        <authorList>
            <person name="Swart Estienne"/>
        </authorList>
    </citation>
    <scope>NUCLEOTIDE SEQUENCE [LARGE SCALE GENOMIC DNA]</scope>
    <source>
        <strain evidence="3 4">130c</strain>
    </source>
</reference>
<feature type="transmembrane region" description="Helical" evidence="1">
    <location>
        <begin position="59"/>
        <end position="75"/>
    </location>
</feature>
<feature type="transmembrane region" description="Helical" evidence="1">
    <location>
        <begin position="310"/>
        <end position="330"/>
    </location>
</feature>
<evidence type="ECO:0000313" key="3">
    <source>
        <dbReference type="EMBL" id="CDW87883.1"/>
    </source>
</evidence>
<sequence>MQSKEAIDTTNSNNIMQNQADCIRAPLVGGNEKGLDLESDQSPHGAPKDGEEEQVKRSLYGYGLMLGFVCINALADSISKILFINHSNLGVFEMLLMRGTYFLVILVFIVGKNYKWILWESIPRNMIFPLLVRVTCGCLGFLCINQAIKHLPIVLVALFVNTLPLFTSLLGFLILREKITKMEVFCLVLAFLGIYTLVSGSERLQNSEEDVKSNINSWSLLMLILAPIFMASINVSLRHMRQLHELTASTYAVLFSIVFYSTLMSFTDNDFSMFDTFLVHEHFLLLFISLAGGTGMLLKTRALQHEMAGRLSILGYFSIVFTFFFDLIFIGTKFSIGEIYGILIVLAANVLSAYMVFHKNFLQKKDKPVEEKVIQKSEKDSN</sequence>
<dbReference type="Proteomes" id="UP000039865">
    <property type="component" value="Unassembled WGS sequence"/>
</dbReference>
<feature type="transmembrane region" description="Helical" evidence="1">
    <location>
        <begin position="126"/>
        <end position="148"/>
    </location>
</feature>
<dbReference type="OMA" id="WILWESI"/>
<dbReference type="Gene3D" id="1.10.3730.20">
    <property type="match status" value="1"/>
</dbReference>
<feature type="domain" description="EamA" evidence="2">
    <location>
        <begin position="218"/>
        <end position="351"/>
    </location>
</feature>
<evidence type="ECO:0000259" key="2">
    <source>
        <dbReference type="Pfam" id="PF00892"/>
    </source>
</evidence>
<feature type="transmembrane region" description="Helical" evidence="1">
    <location>
        <begin position="279"/>
        <end position="298"/>
    </location>
</feature>
<keyword evidence="1" id="KW-0812">Transmembrane</keyword>
<dbReference type="OrthoDB" id="306876at2759"/>
<feature type="transmembrane region" description="Helical" evidence="1">
    <location>
        <begin position="154"/>
        <end position="175"/>
    </location>
</feature>
<dbReference type="EMBL" id="CCKQ01016013">
    <property type="protein sequence ID" value="CDW87883.1"/>
    <property type="molecule type" value="Genomic_DNA"/>
</dbReference>
<dbReference type="InterPro" id="IPR037185">
    <property type="entry name" value="EmrE-like"/>
</dbReference>
<feature type="transmembrane region" description="Helical" evidence="1">
    <location>
        <begin position="95"/>
        <end position="114"/>
    </location>
</feature>
<dbReference type="GO" id="GO:0016020">
    <property type="term" value="C:membrane"/>
    <property type="evidence" value="ECO:0007669"/>
    <property type="project" value="InterPro"/>
</dbReference>
<keyword evidence="4" id="KW-1185">Reference proteome</keyword>
<feature type="transmembrane region" description="Helical" evidence="1">
    <location>
        <begin position="182"/>
        <end position="198"/>
    </location>
</feature>
<accession>A0A078B330</accession>
<evidence type="ECO:0000256" key="1">
    <source>
        <dbReference type="SAM" id="Phobius"/>
    </source>
</evidence>
<keyword evidence="1" id="KW-1133">Transmembrane helix</keyword>
<dbReference type="AlphaFoldDB" id="A0A078B330"/>
<feature type="domain" description="EamA" evidence="2">
    <location>
        <begin position="61"/>
        <end position="198"/>
    </location>
</feature>
<dbReference type="Pfam" id="PF00892">
    <property type="entry name" value="EamA"/>
    <property type="match status" value="2"/>
</dbReference>
<name>A0A078B330_STYLE</name>
<organism evidence="3 4">
    <name type="scientific">Stylonychia lemnae</name>
    <name type="common">Ciliate</name>
    <dbReference type="NCBI Taxonomy" id="5949"/>
    <lineage>
        <taxon>Eukaryota</taxon>
        <taxon>Sar</taxon>
        <taxon>Alveolata</taxon>
        <taxon>Ciliophora</taxon>
        <taxon>Intramacronucleata</taxon>
        <taxon>Spirotrichea</taxon>
        <taxon>Stichotrichia</taxon>
        <taxon>Sporadotrichida</taxon>
        <taxon>Oxytrichidae</taxon>
        <taxon>Stylonychinae</taxon>
        <taxon>Stylonychia</taxon>
    </lineage>
</organism>
<keyword evidence="1" id="KW-0472">Membrane</keyword>
<dbReference type="SUPFAM" id="SSF103481">
    <property type="entry name" value="Multidrug resistance efflux transporter EmrE"/>
    <property type="match status" value="2"/>
</dbReference>
<feature type="transmembrane region" description="Helical" evidence="1">
    <location>
        <begin position="336"/>
        <end position="357"/>
    </location>
</feature>
<dbReference type="InterPro" id="IPR000620">
    <property type="entry name" value="EamA_dom"/>
</dbReference>
<evidence type="ECO:0000313" key="4">
    <source>
        <dbReference type="Proteomes" id="UP000039865"/>
    </source>
</evidence>
<feature type="transmembrane region" description="Helical" evidence="1">
    <location>
        <begin position="249"/>
        <end position="267"/>
    </location>
</feature>
<gene>
    <name evidence="3" type="primary">Contig16060.g17112</name>
    <name evidence="3" type="ORF">STYLEM_16996</name>
</gene>
<feature type="transmembrane region" description="Helical" evidence="1">
    <location>
        <begin position="218"/>
        <end position="237"/>
    </location>
</feature>
<proteinExistence type="predicted"/>
<protein>
    <submittedName>
        <fullName evidence="3">Membrane protein</fullName>
    </submittedName>
</protein>
<dbReference type="InParanoid" id="A0A078B330"/>